<feature type="transmembrane region" description="Helical" evidence="1">
    <location>
        <begin position="167"/>
        <end position="189"/>
    </location>
</feature>
<feature type="transmembrane region" description="Helical" evidence="1">
    <location>
        <begin position="109"/>
        <end position="132"/>
    </location>
</feature>
<evidence type="ECO:0008006" key="4">
    <source>
        <dbReference type="Google" id="ProtNLM"/>
    </source>
</evidence>
<sequence>MSSGTHNGRLVAAVQSDNNEGFERIASTIGAVVAYAPFGWWLSTTYPSFALLGGVLAVVVGSGPDLLTRIGIPKRWTHSLGGSFAIGGLLAAGGWWFAGNIYIYAGHQLVTSLAAAEYGFVIGLVSAFGHILGSEMTGSEVQPLWPFINQEGSVNVRSLVDLRENEGVNFVGSLSVVAIGSSIATVMIFPL</sequence>
<dbReference type="AlphaFoldDB" id="M0MU46"/>
<organism evidence="2 3">
    <name type="scientific">Halococcus thailandensis JCM 13552</name>
    <dbReference type="NCBI Taxonomy" id="1227457"/>
    <lineage>
        <taxon>Archaea</taxon>
        <taxon>Methanobacteriati</taxon>
        <taxon>Methanobacteriota</taxon>
        <taxon>Stenosarchaea group</taxon>
        <taxon>Halobacteria</taxon>
        <taxon>Halobacteriales</taxon>
        <taxon>Halococcaceae</taxon>
        <taxon>Halococcus</taxon>
    </lineage>
</organism>
<keyword evidence="1" id="KW-0812">Transmembrane</keyword>
<dbReference type="Proteomes" id="UP000011680">
    <property type="component" value="Unassembled WGS sequence"/>
</dbReference>
<proteinExistence type="predicted"/>
<feature type="transmembrane region" description="Helical" evidence="1">
    <location>
        <begin position="49"/>
        <end position="68"/>
    </location>
</feature>
<protein>
    <recommendedName>
        <fullName evidence="4">Membrane-bound metal-dependent hydrolase</fullName>
    </recommendedName>
</protein>
<accession>M0MU46</accession>
<name>M0MU46_9EURY</name>
<reference evidence="2 3" key="1">
    <citation type="journal article" date="2014" name="PLoS Genet.">
        <title>Phylogenetically driven sequencing of extremely halophilic archaea reveals strategies for static and dynamic osmo-response.</title>
        <authorList>
            <person name="Becker E.A."/>
            <person name="Seitzer P.M."/>
            <person name="Tritt A."/>
            <person name="Larsen D."/>
            <person name="Krusor M."/>
            <person name="Yao A.I."/>
            <person name="Wu D."/>
            <person name="Madern D."/>
            <person name="Eisen J.A."/>
            <person name="Darling A.E."/>
            <person name="Facciotti M.T."/>
        </authorList>
    </citation>
    <scope>NUCLEOTIDE SEQUENCE [LARGE SCALE GENOMIC DNA]</scope>
    <source>
        <strain evidence="2 3">JCM 13552</strain>
    </source>
</reference>
<evidence type="ECO:0000256" key="1">
    <source>
        <dbReference type="SAM" id="Phobius"/>
    </source>
</evidence>
<dbReference type="RefSeq" id="WP_007743378.1">
    <property type="nucleotide sequence ID" value="NZ_AOMF01000184.1"/>
</dbReference>
<evidence type="ECO:0000313" key="2">
    <source>
        <dbReference type="EMBL" id="EMA48853.1"/>
    </source>
</evidence>
<gene>
    <name evidence="2" type="ORF">C451_19873</name>
</gene>
<dbReference type="EMBL" id="AOMF01000184">
    <property type="protein sequence ID" value="EMA48853.1"/>
    <property type="molecule type" value="Genomic_DNA"/>
</dbReference>
<keyword evidence="1" id="KW-0472">Membrane</keyword>
<keyword evidence="1" id="KW-1133">Transmembrane helix</keyword>
<keyword evidence="3" id="KW-1185">Reference proteome</keyword>
<evidence type="ECO:0000313" key="3">
    <source>
        <dbReference type="Proteomes" id="UP000011680"/>
    </source>
</evidence>
<comment type="caution">
    <text evidence="2">The sequence shown here is derived from an EMBL/GenBank/DDBJ whole genome shotgun (WGS) entry which is preliminary data.</text>
</comment>
<feature type="transmembrane region" description="Helical" evidence="1">
    <location>
        <begin position="80"/>
        <end position="103"/>
    </location>
</feature>